<dbReference type="PANTHER" id="PTHR35204">
    <property type="entry name" value="YALI0A21131P"/>
    <property type="match status" value="1"/>
</dbReference>
<dbReference type="Proteomes" id="UP001610563">
    <property type="component" value="Unassembled WGS sequence"/>
</dbReference>
<evidence type="ECO:0000313" key="1">
    <source>
        <dbReference type="EMBL" id="KAL2793128.1"/>
    </source>
</evidence>
<evidence type="ECO:0000313" key="2">
    <source>
        <dbReference type="Proteomes" id="UP001610563"/>
    </source>
</evidence>
<proteinExistence type="predicted"/>
<accession>A0ABR4G286</accession>
<protein>
    <submittedName>
        <fullName evidence="1">Uncharacterized protein</fullName>
    </submittedName>
</protein>
<sequence>MSQAKSPHAQISDLMVGFGDNSEGSIALCSTQFLSTPTDRSPLAHQALYDISHKICSTLVPLQAEQDDEVVRDTVRALMAYLDWTIWKECRGCRGDEFCAIPIWPRGSKNDFEKPKCRKFDEGWGSVDDYWGEIWH</sequence>
<keyword evidence="2" id="KW-1185">Reference proteome</keyword>
<organism evidence="1 2">
    <name type="scientific">Aspergillus keveii</name>
    <dbReference type="NCBI Taxonomy" id="714993"/>
    <lineage>
        <taxon>Eukaryota</taxon>
        <taxon>Fungi</taxon>
        <taxon>Dikarya</taxon>
        <taxon>Ascomycota</taxon>
        <taxon>Pezizomycotina</taxon>
        <taxon>Eurotiomycetes</taxon>
        <taxon>Eurotiomycetidae</taxon>
        <taxon>Eurotiales</taxon>
        <taxon>Aspergillaceae</taxon>
        <taxon>Aspergillus</taxon>
        <taxon>Aspergillus subgen. Nidulantes</taxon>
    </lineage>
</organism>
<reference evidence="1 2" key="1">
    <citation type="submission" date="2024-07" db="EMBL/GenBank/DDBJ databases">
        <title>Section-level genome sequencing and comparative genomics of Aspergillus sections Usti and Cavernicolus.</title>
        <authorList>
            <consortium name="Lawrence Berkeley National Laboratory"/>
            <person name="Nybo J.L."/>
            <person name="Vesth T.C."/>
            <person name="Theobald S."/>
            <person name="Frisvad J.C."/>
            <person name="Larsen T.O."/>
            <person name="Kjaerboelling I."/>
            <person name="Rothschild-Mancinelli K."/>
            <person name="Lyhne E.K."/>
            <person name="Kogle M.E."/>
            <person name="Barry K."/>
            <person name="Clum A."/>
            <person name="Na H."/>
            <person name="Ledsgaard L."/>
            <person name="Lin J."/>
            <person name="Lipzen A."/>
            <person name="Kuo A."/>
            <person name="Riley R."/>
            <person name="Mondo S."/>
            <person name="Labutti K."/>
            <person name="Haridas S."/>
            <person name="Pangalinan J."/>
            <person name="Salamov A.A."/>
            <person name="Simmons B.A."/>
            <person name="Magnuson J.K."/>
            <person name="Chen J."/>
            <person name="Drula E."/>
            <person name="Henrissat B."/>
            <person name="Wiebenga A."/>
            <person name="Lubbers R.J."/>
            <person name="Gomes A.C."/>
            <person name="Makela M.R."/>
            <person name="Stajich J."/>
            <person name="Grigoriev I.V."/>
            <person name="Mortensen U.H."/>
            <person name="De Vries R.P."/>
            <person name="Baker S.E."/>
            <person name="Andersen M.R."/>
        </authorList>
    </citation>
    <scope>NUCLEOTIDE SEQUENCE [LARGE SCALE GENOMIC DNA]</scope>
    <source>
        <strain evidence="1 2">CBS 209.92</strain>
    </source>
</reference>
<name>A0ABR4G286_9EURO</name>
<dbReference type="InterPro" id="IPR038921">
    <property type="entry name" value="YOR389W-like"/>
</dbReference>
<gene>
    <name evidence="1" type="ORF">BJX66DRAFT_339185</name>
</gene>
<comment type="caution">
    <text evidence="1">The sequence shown here is derived from an EMBL/GenBank/DDBJ whole genome shotgun (WGS) entry which is preliminary data.</text>
</comment>
<dbReference type="PANTHER" id="PTHR35204:SF1">
    <property type="entry name" value="ENTEROTOXIN"/>
    <property type="match status" value="1"/>
</dbReference>
<dbReference type="EMBL" id="JBFTWV010000062">
    <property type="protein sequence ID" value="KAL2793128.1"/>
    <property type="molecule type" value="Genomic_DNA"/>
</dbReference>